<dbReference type="SMART" id="SM00357">
    <property type="entry name" value="CSP"/>
    <property type="match status" value="1"/>
</dbReference>
<dbReference type="Pfam" id="PF00313">
    <property type="entry name" value="CSD"/>
    <property type="match status" value="1"/>
</dbReference>
<evidence type="ECO:0000259" key="1">
    <source>
        <dbReference type="PROSITE" id="PS51857"/>
    </source>
</evidence>
<reference evidence="2 3" key="1">
    <citation type="journal article" date="2018" name="Mol. Plant">
        <title>The genome of Artemisia annua provides insight into the evolution of Asteraceae family and artemisinin biosynthesis.</title>
        <authorList>
            <person name="Shen Q."/>
            <person name="Zhang L."/>
            <person name="Liao Z."/>
            <person name="Wang S."/>
            <person name="Yan T."/>
            <person name="Shi P."/>
            <person name="Liu M."/>
            <person name="Fu X."/>
            <person name="Pan Q."/>
            <person name="Wang Y."/>
            <person name="Lv Z."/>
            <person name="Lu X."/>
            <person name="Zhang F."/>
            <person name="Jiang W."/>
            <person name="Ma Y."/>
            <person name="Chen M."/>
            <person name="Hao X."/>
            <person name="Li L."/>
            <person name="Tang Y."/>
            <person name="Lv G."/>
            <person name="Zhou Y."/>
            <person name="Sun X."/>
            <person name="Brodelius P.E."/>
            <person name="Rose J.K.C."/>
            <person name="Tang K."/>
        </authorList>
    </citation>
    <scope>NUCLEOTIDE SEQUENCE [LARGE SCALE GENOMIC DNA]</scope>
    <source>
        <strain evidence="3">cv. Huhao1</strain>
        <tissue evidence="2">Leaf</tissue>
    </source>
</reference>
<accession>A0A2U1PWQ6</accession>
<dbReference type="PANTHER" id="PTHR46565:SF20">
    <property type="entry name" value="COLD SHOCK DOMAIN-CONTAINING PROTEIN 4"/>
    <property type="match status" value="1"/>
</dbReference>
<dbReference type="InterPro" id="IPR002059">
    <property type="entry name" value="CSP_DNA-bd"/>
</dbReference>
<gene>
    <name evidence="2" type="ORF">CTI12_AA097830</name>
</gene>
<sequence>MDVDGGRKVGTVKWFNDTKGFGFITPEDGSEDLFVHQSSIKSDGFRSLGDGESVEYVIEEGSDGRTKAADVTGPGGVKRNSRYISRAESGCASQQVSSGLSDFQLFKCVARYDINESLRSVPLFFGTLGHLDGSNSPQVVAPNTFPSQVAHKLTDLDIGCPLVKYSLNSNLVGSRIMGSWPNNLVHVNFLQVELRNPVFLDRQGKIKGCKIKGCKSARLISSQMCDPQATFQPYWFSALTLKLCC</sequence>
<dbReference type="PROSITE" id="PS00352">
    <property type="entry name" value="CSD_1"/>
    <property type="match status" value="1"/>
</dbReference>
<organism evidence="2 3">
    <name type="scientific">Artemisia annua</name>
    <name type="common">Sweet wormwood</name>
    <dbReference type="NCBI Taxonomy" id="35608"/>
    <lineage>
        <taxon>Eukaryota</taxon>
        <taxon>Viridiplantae</taxon>
        <taxon>Streptophyta</taxon>
        <taxon>Embryophyta</taxon>
        <taxon>Tracheophyta</taxon>
        <taxon>Spermatophyta</taxon>
        <taxon>Magnoliopsida</taxon>
        <taxon>eudicotyledons</taxon>
        <taxon>Gunneridae</taxon>
        <taxon>Pentapetalae</taxon>
        <taxon>asterids</taxon>
        <taxon>campanulids</taxon>
        <taxon>Asterales</taxon>
        <taxon>Asteraceae</taxon>
        <taxon>Asteroideae</taxon>
        <taxon>Anthemideae</taxon>
        <taxon>Artemisiinae</taxon>
        <taxon>Artemisia</taxon>
    </lineage>
</organism>
<feature type="domain" description="CSD" evidence="1">
    <location>
        <begin position="7"/>
        <end position="73"/>
    </location>
</feature>
<dbReference type="PRINTS" id="PR00050">
    <property type="entry name" value="COLDSHOCK"/>
</dbReference>
<name>A0A2U1PWQ6_ARTAN</name>
<dbReference type="OrthoDB" id="422005at2759"/>
<keyword evidence="3" id="KW-1185">Reference proteome</keyword>
<dbReference type="InterPro" id="IPR012340">
    <property type="entry name" value="NA-bd_OB-fold"/>
</dbReference>
<dbReference type="SUPFAM" id="SSF50249">
    <property type="entry name" value="Nucleic acid-binding proteins"/>
    <property type="match status" value="1"/>
</dbReference>
<protein>
    <submittedName>
        <fullName evidence="2">Cold-shock protein, DNA-binding, Nucleic acid-binding, OB-fold protein</fullName>
    </submittedName>
</protein>
<dbReference type="InterPro" id="IPR011129">
    <property type="entry name" value="CSD"/>
</dbReference>
<evidence type="ECO:0000313" key="2">
    <source>
        <dbReference type="EMBL" id="PWA90175.1"/>
    </source>
</evidence>
<dbReference type="EMBL" id="PKPP01000651">
    <property type="protein sequence ID" value="PWA90175.1"/>
    <property type="molecule type" value="Genomic_DNA"/>
</dbReference>
<dbReference type="CDD" id="cd04458">
    <property type="entry name" value="CSP_CDS"/>
    <property type="match status" value="1"/>
</dbReference>
<dbReference type="STRING" id="35608.A0A2U1PWQ6"/>
<dbReference type="PROSITE" id="PS51857">
    <property type="entry name" value="CSD_2"/>
    <property type="match status" value="1"/>
</dbReference>
<evidence type="ECO:0000313" key="3">
    <source>
        <dbReference type="Proteomes" id="UP000245207"/>
    </source>
</evidence>
<dbReference type="AlphaFoldDB" id="A0A2U1PWQ6"/>
<dbReference type="Gene3D" id="2.40.50.140">
    <property type="entry name" value="Nucleic acid-binding proteins"/>
    <property type="match status" value="1"/>
</dbReference>
<dbReference type="PANTHER" id="PTHR46565">
    <property type="entry name" value="COLD SHOCK DOMAIN PROTEIN 2"/>
    <property type="match status" value="1"/>
</dbReference>
<proteinExistence type="predicted"/>
<dbReference type="GO" id="GO:0003677">
    <property type="term" value="F:DNA binding"/>
    <property type="evidence" value="ECO:0007669"/>
    <property type="project" value="UniProtKB-KW"/>
</dbReference>
<dbReference type="Proteomes" id="UP000245207">
    <property type="component" value="Unassembled WGS sequence"/>
</dbReference>
<comment type="caution">
    <text evidence="2">The sequence shown here is derived from an EMBL/GenBank/DDBJ whole genome shotgun (WGS) entry which is preliminary data.</text>
</comment>
<dbReference type="InterPro" id="IPR019844">
    <property type="entry name" value="CSD_CS"/>
</dbReference>
<keyword evidence="2" id="KW-0238">DNA-binding</keyword>